<dbReference type="AlphaFoldDB" id="A0AAV7AHQ1"/>
<accession>A0AAV7AHQ1</accession>
<reference evidence="1" key="1">
    <citation type="thesis" date="2020" institute="ProQuest LLC" country="789 East Eisenhower Parkway, Ann Arbor, MI, USA">
        <title>Comparative Genomics and Chromosome Evolution.</title>
        <authorList>
            <person name="Mudd A.B."/>
        </authorList>
    </citation>
    <scope>NUCLEOTIDE SEQUENCE</scope>
    <source>
        <strain evidence="1">237g6f4</strain>
        <tissue evidence="1">Blood</tissue>
    </source>
</reference>
<evidence type="ECO:0000313" key="2">
    <source>
        <dbReference type="Proteomes" id="UP000824782"/>
    </source>
</evidence>
<evidence type="ECO:0000313" key="1">
    <source>
        <dbReference type="EMBL" id="KAG8560320.1"/>
    </source>
</evidence>
<keyword evidence="2" id="KW-1185">Reference proteome</keyword>
<proteinExistence type="predicted"/>
<dbReference type="EMBL" id="WNYA01000007">
    <property type="protein sequence ID" value="KAG8560320.1"/>
    <property type="molecule type" value="Genomic_DNA"/>
</dbReference>
<gene>
    <name evidence="1" type="ORF">GDO81_014914</name>
</gene>
<protein>
    <recommendedName>
        <fullName evidence="3">Secreted protein</fullName>
    </recommendedName>
</protein>
<evidence type="ECO:0008006" key="3">
    <source>
        <dbReference type="Google" id="ProtNLM"/>
    </source>
</evidence>
<comment type="caution">
    <text evidence="1">The sequence shown here is derived from an EMBL/GenBank/DDBJ whole genome shotgun (WGS) entry which is preliminary data.</text>
</comment>
<organism evidence="1 2">
    <name type="scientific">Engystomops pustulosus</name>
    <name type="common">Tungara frog</name>
    <name type="synonym">Physalaemus pustulosus</name>
    <dbReference type="NCBI Taxonomy" id="76066"/>
    <lineage>
        <taxon>Eukaryota</taxon>
        <taxon>Metazoa</taxon>
        <taxon>Chordata</taxon>
        <taxon>Craniata</taxon>
        <taxon>Vertebrata</taxon>
        <taxon>Euteleostomi</taxon>
        <taxon>Amphibia</taxon>
        <taxon>Batrachia</taxon>
        <taxon>Anura</taxon>
        <taxon>Neobatrachia</taxon>
        <taxon>Hyloidea</taxon>
        <taxon>Leptodactylidae</taxon>
        <taxon>Leiuperinae</taxon>
        <taxon>Engystomops</taxon>
    </lineage>
</organism>
<name>A0AAV7AHQ1_ENGPU</name>
<dbReference type="Proteomes" id="UP000824782">
    <property type="component" value="Unassembled WGS sequence"/>
</dbReference>
<sequence length="102" mass="12198">MRESGGLIVHGHPPPLKTFYRWVLLLCLHRGQMSLCNDMHLFPPLFSWTYKRVNIILKRPCSQVTMYRSRFAIRQPVETRSIFHISCRVFIRNFHTYSSVYI</sequence>